<evidence type="ECO:0000313" key="3">
    <source>
        <dbReference type="EMBL" id="KAH7351672.1"/>
    </source>
</evidence>
<evidence type="ECO:0000259" key="2">
    <source>
        <dbReference type="PROSITE" id="PS50908"/>
    </source>
</evidence>
<dbReference type="GO" id="GO:0033554">
    <property type="term" value="P:cellular response to stress"/>
    <property type="evidence" value="ECO:0007669"/>
    <property type="project" value="UniProtKB-ARBA"/>
</dbReference>
<organism evidence="3 4">
    <name type="scientific">Ceratopteris richardii</name>
    <name type="common">Triangle waterfern</name>
    <dbReference type="NCBI Taxonomy" id="49495"/>
    <lineage>
        <taxon>Eukaryota</taxon>
        <taxon>Viridiplantae</taxon>
        <taxon>Streptophyta</taxon>
        <taxon>Embryophyta</taxon>
        <taxon>Tracheophyta</taxon>
        <taxon>Polypodiopsida</taxon>
        <taxon>Polypodiidae</taxon>
        <taxon>Polypodiales</taxon>
        <taxon>Pteridineae</taxon>
        <taxon>Pteridaceae</taxon>
        <taxon>Parkerioideae</taxon>
        <taxon>Ceratopteris</taxon>
    </lineage>
</organism>
<dbReference type="GO" id="GO:0010468">
    <property type="term" value="P:regulation of gene expression"/>
    <property type="evidence" value="ECO:0007669"/>
    <property type="project" value="UniProtKB-ARBA"/>
</dbReference>
<dbReference type="OrthoDB" id="341578at2759"/>
<accession>A0A8T2SJN1</accession>
<sequence length="503" mass="56269">MAGGSRRKRTGQRKNKKSFARQSAKEHSLSHPQNESSLSDELTALSSIFQEDFTLISEDSFTEFSIALRPHADADGSNVYAELHVRCLPGYPNKPPKLQIKCEKGLSTEDVHSLHSLLVDQATSVSREGRVMIYNLVETATEFLSEHNESELLYGHEDISIEESTPSITPPKEASIFQDGRGPFVHGLIDLFYEPGNEGLWTGNHPAIKQEGLAGNATAQNLFSSDNIDPVTLKRTSVISIAKDFEFRDPEQFFSRKPSNKHFSYDKEEELEDLDSSTQFPSVSEILERIYVGSDQKNLFPEEQSSGSSDNDRVPENKCSRLWERSGHSVHKDFLLAHLLGLVCSPRGLLPYAWPALASQLQRIDVIPQTIMDLVINQPQKFQMAFSEIFSDCITESLRGPSSAKSFWTGSEELLRTTDSIHTKGSSRYVSDFEELSVLDRLDLDYFDGPVSCLGPLVGPLLLNPTSRPCLCYMKFSGQVPTWMRTILVTQIIFDHDQGGGKI</sequence>
<reference evidence="3" key="1">
    <citation type="submission" date="2021-08" db="EMBL/GenBank/DDBJ databases">
        <title>WGS assembly of Ceratopteris richardii.</title>
        <authorList>
            <person name="Marchant D.B."/>
            <person name="Chen G."/>
            <person name="Jenkins J."/>
            <person name="Shu S."/>
            <person name="Leebens-Mack J."/>
            <person name="Grimwood J."/>
            <person name="Schmutz J."/>
            <person name="Soltis P."/>
            <person name="Soltis D."/>
            <person name="Chen Z.-H."/>
        </authorList>
    </citation>
    <scope>NUCLEOTIDE SEQUENCE</scope>
    <source>
        <strain evidence="3">Whitten #5841</strain>
        <tissue evidence="3">Leaf</tissue>
    </source>
</reference>
<proteinExistence type="predicted"/>
<dbReference type="PROSITE" id="PS50908">
    <property type="entry name" value="RWD"/>
    <property type="match status" value="1"/>
</dbReference>
<dbReference type="SMART" id="SM00591">
    <property type="entry name" value="RWD"/>
    <property type="match status" value="1"/>
</dbReference>
<feature type="domain" description="RWD" evidence="2">
    <location>
        <begin position="40"/>
        <end position="147"/>
    </location>
</feature>
<dbReference type="OMA" id="NHEYDNQ"/>
<dbReference type="PANTHER" id="PTHR12292">
    <property type="entry name" value="RWD DOMAIN-CONTAINING PROTEIN"/>
    <property type="match status" value="1"/>
</dbReference>
<protein>
    <recommendedName>
        <fullName evidence="2">RWD domain-containing protein</fullName>
    </recommendedName>
</protein>
<feature type="compositionally biased region" description="Basic residues" evidence="1">
    <location>
        <begin position="1"/>
        <end position="19"/>
    </location>
</feature>
<dbReference type="Proteomes" id="UP000825935">
    <property type="component" value="Chromosome 19"/>
</dbReference>
<dbReference type="InterPro" id="IPR040213">
    <property type="entry name" value="GIR2-like"/>
</dbReference>
<dbReference type="EMBL" id="CM035424">
    <property type="protein sequence ID" value="KAH7351672.1"/>
    <property type="molecule type" value="Genomic_DNA"/>
</dbReference>
<comment type="caution">
    <text evidence="3">The sequence shown here is derived from an EMBL/GenBank/DDBJ whole genome shotgun (WGS) entry which is preliminary data.</text>
</comment>
<dbReference type="CDD" id="cd23818">
    <property type="entry name" value="RWD_RNF25"/>
    <property type="match status" value="1"/>
</dbReference>
<dbReference type="SUPFAM" id="SSF54495">
    <property type="entry name" value="UBC-like"/>
    <property type="match status" value="1"/>
</dbReference>
<feature type="region of interest" description="Disordered" evidence="1">
    <location>
        <begin position="1"/>
        <end position="37"/>
    </location>
</feature>
<name>A0A8T2SJN1_CERRI</name>
<dbReference type="Pfam" id="PF05773">
    <property type="entry name" value="RWD"/>
    <property type="match status" value="1"/>
</dbReference>
<dbReference type="GO" id="GO:0051246">
    <property type="term" value="P:regulation of protein metabolic process"/>
    <property type="evidence" value="ECO:0007669"/>
    <property type="project" value="UniProtKB-ARBA"/>
</dbReference>
<gene>
    <name evidence="3" type="ORF">KP509_19G008800</name>
</gene>
<dbReference type="GO" id="GO:0009893">
    <property type="term" value="P:positive regulation of metabolic process"/>
    <property type="evidence" value="ECO:0007669"/>
    <property type="project" value="UniProtKB-ARBA"/>
</dbReference>
<evidence type="ECO:0000256" key="1">
    <source>
        <dbReference type="SAM" id="MobiDB-lite"/>
    </source>
</evidence>
<dbReference type="AlphaFoldDB" id="A0A8T2SJN1"/>
<dbReference type="InterPro" id="IPR016135">
    <property type="entry name" value="UBQ-conjugating_enzyme/RWD"/>
</dbReference>
<dbReference type="Gene3D" id="3.10.110.10">
    <property type="entry name" value="Ubiquitin Conjugating Enzyme"/>
    <property type="match status" value="1"/>
</dbReference>
<dbReference type="FunFam" id="3.10.110.10:FF:000050">
    <property type="entry name" value="eIF-2-alpha kinase GCN2"/>
    <property type="match status" value="1"/>
</dbReference>
<dbReference type="InterPro" id="IPR006575">
    <property type="entry name" value="RWD_dom"/>
</dbReference>
<evidence type="ECO:0000313" key="4">
    <source>
        <dbReference type="Proteomes" id="UP000825935"/>
    </source>
</evidence>
<keyword evidence="4" id="KW-1185">Reference proteome</keyword>